<sequence length="222" mass="23020">MFAMPIPAAFLGSLLALSIVAGPAATASPSVRHTSAVSHGATKSASAKGNKHHGKAAPTSRANQPPRIETLENQVMRLPVPMRAAAFERMMLLTSALPATLISDAPGSGRMAANYSSGAALERLQKLAARSAMPGTANCLAKFAAAMKEYSGNMAASLPPHCAGMKELYAKEGHATLSGKSDELSLRWATAAVQQGLAQARDAGLAYTIRARPLDLDALTNE</sequence>
<feature type="region of interest" description="Disordered" evidence="1">
    <location>
        <begin position="29"/>
        <end position="66"/>
    </location>
</feature>
<keyword evidence="4" id="KW-1185">Reference proteome</keyword>
<evidence type="ECO:0000313" key="3">
    <source>
        <dbReference type="EMBL" id="SNS86667.1"/>
    </source>
</evidence>
<evidence type="ECO:0000256" key="1">
    <source>
        <dbReference type="SAM" id="MobiDB-lite"/>
    </source>
</evidence>
<reference evidence="3 4" key="1">
    <citation type="submission" date="2017-06" db="EMBL/GenBank/DDBJ databases">
        <authorList>
            <person name="Kim H.J."/>
            <person name="Triplett B.A."/>
        </authorList>
    </citation>
    <scope>NUCLEOTIDE SEQUENCE [LARGE SCALE GENOMIC DNA]</scope>
    <source>
        <strain evidence="3 4">U15</strain>
    </source>
</reference>
<evidence type="ECO:0000256" key="2">
    <source>
        <dbReference type="SAM" id="SignalP"/>
    </source>
</evidence>
<name>A0A239HZ59_9BURK</name>
<dbReference type="AlphaFoldDB" id="A0A239HZ59"/>
<organism evidence="3 4">
    <name type="scientific">Noviherbaspirillum humi</name>
    <dbReference type="NCBI Taxonomy" id="1688639"/>
    <lineage>
        <taxon>Bacteria</taxon>
        <taxon>Pseudomonadati</taxon>
        <taxon>Pseudomonadota</taxon>
        <taxon>Betaproteobacteria</taxon>
        <taxon>Burkholderiales</taxon>
        <taxon>Oxalobacteraceae</taxon>
        <taxon>Noviherbaspirillum</taxon>
    </lineage>
</organism>
<accession>A0A239HZ59</accession>
<protein>
    <submittedName>
        <fullName evidence="3">Uncharacterized protein</fullName>
    </submittedName>
</protein>
<feature type="chain" id="PRO_5013122506" evidence="2">
    <location>
        <begin position="28"/>
        <end position="222"/>
    </location>
</feature>
<evidence type="ECO:0000313" key="4">
    <source>
        <dbReference type="Proteomes" id="UP000198284"/>
    </source>
</evidence>
<keyword evidence="2" id="KW-0732">Signal</keyword>
<gene>
    <name evidence="3" type="ORF">SAMN06265795_10829</name>
</gene>
<feature type="signal peptide" evidence="2">
    <location>
        <begin position="1"/>
        <end position="27"/>
    </location>
</feature>
<proteinExistence type="predicted"/>
<feature type="compositionally biased region" description="Polar residues" evidence="1">
    <location>
        <begin position="29"/>
        <end position="47"/>
    </location>
</feature>
<dbReference type="Proteomes" id="UP000198284">
    <property type="component" value="Unassembled WGS sequence"/>
</dbReference>
<dbReference type="EMBL" id="FZOT01000008">
    <property type="protein sequence ID" value="SNS86667.1"/>
    <property type="molecule type" value="Genomic_DNA"/>
</dbReference>